<dbReference type="OrthoDB" id="5968664at2759"/>
<sequence>MGVTDSKERQADSEGNSTSRDSEIQPTLLPLDRLVRVHLAPKFYTSEERGFTRSYCLLVTLQREVNAYKASVQHERDLTANVEFHERRRSLREGSLFFGREALSLRRANSVTINSINGSDIEVKQVTVEENDSLRIVGVFKKDLRSTVDLESCDTFDLILCPSSRIRSDCSDWFLLGTMYTKRANSKHARHWRAAVRADYT</sequence>
<feature type="compositionally biased region" description="Basic and acidic residues" evidence="1">
    <location>
        <begin position="1"/>
        <end position="12"/>
    </location>
</feature>
<keyword evidence="3" id="KW-1185">Reference proteome</keyword>
<organism evidence="2 3">
    <name type="scientific">Pocillopora damicornis</name>
    <name type="common">Cauliflower coral</name>
    <name type="synonym">Millepora damicornis</name>
    <dbReference type="NCBI Taxonomy" id="46731"/>
    <lineage>
        <taxon>Eukaryota</taxon>
        <taxon>Metazoa</taxon>
        <taxon>Cnidaria</taxon>
        <taxon>Anthozoa</taxon>
        <taxon>Hexacorallia</taxon>
        <taxon>Scleractinia</taxon>
        <taxon>Astrocoeniina</taxon>
        <taxon>Pocilloporidae</taxon>
        <taxon>Pocillopora</taxon>
    </lineage>
</organism>
<protein>
    <submittedName>
        <fullName evidence="2">Uncharacterized protein</fullName>
    </submittedName>
</protein>
<dbReference type="EMBL" id="RCHS01002902">
    <property type="protein sequence ID" value="RMX45068.1"/>
    <property type="molecule type" value="Genomic_DNA"/>
</dbReference>
<gene>
    <name evidence="2" type="ORF">pdam_00023963</name>
</gene>
<proteinExistence type="predicted"/>
<reference evidence="2 3" key="1">
    <citation type="journal article" date="2018" name="Sci. Rep.">
        <title>Comparative analysis of the Pocillopora damicornis genome highlights role of immune system in coral evolution.</title>
        <authorList>
            <person name="Cunning R."/>
            <person name="Bay R.A."/>
            <person name="Gillette P."/>
            <person name="Baker A.C."/>
            <person name="Traylor-Knowles N."/>
        </authorList>
    </citation>
    <scope>NUCLEOTIDE SEQUENCE [LARGE SCALE GENOMIC DNA]</scope>
    <source>
        <strain evidence="2">RSMAS</strain>
        <tissue evidence="2">Whole animal</tissue>
    </source>
</reference>
<feature type="region of interest" description="Disordered" evidence="1">
    <location>
        <begin position="1"/>
        <end position="24"/>
    </location>
</feature>
<evidence type="ECO:0000313" key="2">
    <source>
        <dbReference type="EMBL" id="RMX45068.1"/>
    </source>
</evidence>
<dbReference type="Proteomes" id="UP000275408">
    <property type="component" value="Unassembled WGS sequence"/>
</dbReference>
<dbReference type="AlphaFoldDB" id="A0A3M6TUW0"/>
<dbReference type="OMA" id="GSNISAX"/>
<name>A0A3M6TUW0_POCDA</name>
<accession>A0A3M6TUW0</accession>
<evidence type="ECO:0000256" key="1">
    <source>
        <dbReference type="SAM" id="MobiDB-lite"/>
    </source>
</evidence>
<evidence type="ECO:0000313" key="3">
    <source>
        <dbReference type="Proteomes" id="UP000275408"/>
    </source>
</evidence>
<comment type="caution">
    <text evidence="2">The sequence shown here is derived from an EMBL/GenBank/DDBJ whole genome shotgun (WGS) entry which is preliminary data.</text>
</comment>